<dbReference type="EMBL" id="JABSTV010001255">
    <property type="protein sequence ID" value="KAH7935062.1"/>
    <property type="molecule type" value="Genomic_DNA"/>
</dbReference>
<reference evidence="2" key="1">
    <citation type="journal article" date="2020" name="Cell">
        <title>Large-Scale Comparative Analyses of Tick Genomes Elucidate Their Genetic Diversity and Vector Capacities.</title>
        <authorList>
            <consortium name="Tick Genome and Microbiome Consortium (TIGMIC)"/>
            <person name="Jia N."/>
            <person name="Wang J."/>
            <person name="Shi W."/>
            <person name="Du L."/>
            <person name="Sun Y."/>
            <person name="Zhan W."/>
            <person name="Jiang J.F."/>
            <person name="Wang Q."/>
            <person name="Zhang B."/>
            <person name="Ji P."/>
            <person name="Bell-Sakyi L."/>
            <person name="Cui X.M."/>
            <person name="Yuan T.T."/>
            <person name="Jiang B.G."/>
            <person name="Yang W.F."/>
            <person name="Lam T.T."/>
            <person name="Chang Q.C."/>
            <person name="Ding S.J."/>
            <person name="Wang X.J."/>
            <person name="Zhu J.G."/>
            <person name="Ruan X.D."/>
            <person name="Zhao L."/>
            <person name="Wei J.T."/>
            <person name="Ye R.Z."/>
            <person name="Que T.C."/>
            <person name="Du C.H."/>
            <person name="Zhou Y.H."/>
            <person name="Cheng J.X."/>
            <person name="Dai P.F."/>
            <person name="Guo W.B."/>
            <person name="Han X.H."/>
            <person name="Huang E.J."/>
            <person name="Li L.F."/>
            <person name="Wei W."/>
            <person name="Gao Y.C."/>
            <person name="Liu J.Z."/>
            <person name="Shao H.Z."/>
            <person name="Wang X."/>
            <person name="Wang C.C."/>
            <person name="Yang T.C."/>
            <person name="Huo Q.B."/>
            <person name="Li W."/>
            <person name="Chen H.Y."/>
            <person name="Chen S.E."/>
            <person name="Zhou L.G."/>
            <person name="Ni X.B."/>
            <person name="Tian J.H."/>
            <person name="Sheng Y."/>
            <person name="Liu T."/>
            <person name="Pan Y.S."/>
            <person name="Xia L.Y."/>
            <person name="Li J."/>
            <person name="Zhao F."/>
            <person name="Cao W.C."/>
        </authorList>
    </citation>
    <scope>NUCLEOTIDE SEQUENCE</scope>
    <source>
        <strain evidence="2">Rsan-2018</strain>
    </source>
</reference>
<evidence type="ECO:0000313" key="3">
    <source>
        <dbReference type="Proteomes" id="UP000821837"/>
    </source>
</evidence>
<comment type="caution">
    <text evidence="2">The sequence shown here is derived from an EMBL/GenBank/DDBJ whole genome shotgun (WGS) entry which is preliminary data.</text>
</comment>
<dbReference type="SUPFAM" id="SSF56219">
    <property type="entry name" value="DNase I-like"/>
    <property type="match status" value="1"/>
</dbReference>
<feature type="domain" description="Reverse transcriptase zinc-binding" evidence="1">
    <location>
        <begin position="384"/>
        <end position="446"/>
    </location>
</feature>
<sequence>MLDTYVDGKRVRFTNVYAPVTRADTNSFFKELHASLAEPLPHVILGDFNCVVDSMRDIRGPGRGGSTYHAKELVKILRHLRLTDAWVHLHDDTFGATRGLPLTGSEGLRVLAYADDVSLFVRNPSSLERFRHIFRSYAEVSGAQLNEAKSKALLFGAFPADAIGNISIVTTVKVLGVFYTCEGVAAPTWTRVLERAQRFTERASQLDLTLHEKALAAKTSVCALALHVSRVAVMPAKAATQLNRIITSFMWNGKPPLLRRSLLQMAVSEGGLGLPHALTLSKILALKTARSLFQASDYLGRGLLLYWSGASNNWLGASRQPVPLAETPSQFYKGASAAMRMLSKEAPGCDVDADPPARIAEVLNRAQLDEEEKAQAKNAKRAMPTYIQGLPRETHDFLWKKAWNVLPTRQRLHKLGIVPNARCPNCREIETQRHALLDCTAAKPVWRIVARCFGIRPPPYHKRNKSAFARLVTACTLLAIWKRRSLAEARRSPVRATFPVVAIIRLLVWTYLSEELEASGEEKFLRRWHTKFFFLRAGKLVSPITPY</sequence>
<dbReference type="InterPro" id="IPR026960">
    <property type="entry name" value="RVT-Znf"/>
</dbReference>
<dbReference type="Gene3D" id="3.60.10.10">
    <property type="entry name" value="Endonuclease/exonuclease/phosphatase"/>
    <property type="match status" value="1"/>
</dbReference>
<dbReference type="AlphaFoldDB" id="A0A9D4PBV6"/>
<evidence type="ECO:0000313" key="2">
    <source>
        <dbReference type="EMBL" id="KAH7935062.1"/>
    </source>
</evidence>
<name>A0A9D4PBV6_RHISA</name>
<gene>
    <name evidence="2" type="ORF">HPB52_003627</name>
</gene>
<dbReference type="PANTHER" id="PTHR33116">
    <property type="entry name" value="REVERSE TRANSCRIPTASE ZINC-BINDING DOMAIN-CONTAINING PROTEIN-RELATED-RELATED"/>
    <property type="match status" value="1"/>
</dbReference>
<accession>A0A9D4PBV6</accession>
<dbReference type="InterPro" id="IPR036691">
    <property type="entry name" value="Endo/exonu/phosph_ase_sf"/>
</dbReference>
<dbReference type="VEuPathDB" id="VectorBase:RSAN_055510"/>
<dbReference type="Proteomes" id="UP000821837">
    <property type="component" value="Unassembled WGS sequence"/>
</dbReference>
<evidence type="ECO:0000259" key="1">
    <source>
        <dbReference type="Pfam" id="PF13966"/>
    </source>
</evidence>
<dbReference type="PANTHER" id="PTHR33116:SF78">
    <property type="entry name" value="OS12G0587133 PROTEIN"/>
    <property type="match status" value="1"/>
</dbReference>
<proteinExistence type="predicted"/>
<organism evidence="2 3">
    <name type="scientific">Rhipicephalus sanguineus</name>
    <name type="common">Brown dog tick</name>
    <name type="synonym">Ixodes sanguineus</name>
    <dbReference type="NCBI Taxonomy" id="34632"/>
    <lineage>
        <taxon>Eukaryota</taxon>
        <taxon>Metazoa</taxon>
        <taxon>Ecdysozoa</taxon>
        <taxon>Arthropoda</taxon>
        <taxon>Chelicerata</taxon>
        <taxon>Arachnida</taxon>
        <taxon>Acari</taxon>
        <taxon>Parasitiformes</taxon>
        <taxon>Ixodida</taxon>
        <taxon>Ixodoidea</taxon>
        <taxon>Ixodidae</taxon>
        <taxon>Rhipicephalinae</taxon>
        <taxon>Rhipicephalus</taxon>
        <taxon>Rhipicephalus</taxon>
    </lineage>
</organism>
<keyword evidence="3" id="KW-1185">Reference proteome</keyword>
<dbReference type="Pfam" id="PF13966">
    <property type="entry name" value="zf-RVT"/>
    <property type="match status" value="1"/>
</dbReference>
<protein>
    <recommendedName>
        <fullName evidence="1">Reverse transcriptase zinc-binding domain-containing protein</fullName>
    </recommendedName>
</protein>
<reference evidence="2" key="2">
    <citation type="submission" date="2021-09" db="EMBL/GenBank/DDBJ databases">
        <authorList>
            <person name="Jia N."/>
            <person name="Wang J."/>
            <person name="Shi W."/>
            <person name="Du L."/>
            <person name="Sun Y."/>
            <person name="Zhan W."/>
            <person name="Jiang J."/>
            <person name="Wang Q."/>
            <person name="Zhang B."/>
            <person name="Ji P."/>
            <person name="Sakyi L.B."/>
            <person name="Cui X."/>
            <person name="Yuan T."/>
            <person name="Jiang B."/>
            <person name="Yang W."/>
            <person name="Lam T.T.-Y."/>
            <person name="Chang Q."/>
            <person name="Ding S."/>
            <person name="Wang X."/>
            <person name="Zhu J."/>
            <person name="Ruan X."/>
            <person name="Zhao L."/>
            <person name="Wei J."/>
            <person name="Que T."/>
            <person name="Du C."/>
            <person name="Cheng J."/>
            <person name="Dai P."/>
            <person name="Han X."/>
            <person name="Huang E."/>
            <person name="Gao Y."/>
            <person name="Liu J."/>
            <person name="Shao H."/>
            <person name="Ye R."/>
            <person name="Li L."/>
            <person name="Wei W."/>
            <person name="Wang X."/>
            <person name="Wang C."/>
            <person name="Huo Q."/>
            <person name="Li W."/>
            <person name="Guo W."/>
            <person name="Chen H."/>
            <person name="Chen S."/>
            <person name="Zhou L."/>
            <person name="Zhou L."/>
            <person name="Ni X."/>
            <person name="Tian J."/>
            <person name="Zhou Y."/>
            <person name="Sheng Y."/>
            <person name="Liu T."/>
            <person name="Pan Y."/>
            <person name="Xia L."/>
            <person name="Li J."/>
            <person name="Zhao F."/>
            <person name="Cao W."/>
        </authorList>
    </citation>
    <scope>NUCLEOTIDE SEQUENCE</scope>
    <source>
        <strain evidence="2">Rsan-2018</strain>
        <tissue evidence="2">Larvae</tissue>
    </source>
</reference>